<dbReference type="InterPro" id="IPR001647">
    <property type="entry name" value="HTH_TetR"/>
</dbReference>
<proteinExistence type="predicted"/>
<keyword evidence="7" id="KW-1185">Reference proteome</keyword>
<evidence type="ECO:0000313" key="7">
    <source>
        <dbReference type="Proteomes" id="UP001501676"/>
    </source>
</evidence>
<keyword evidence="3" id="KW-0804">Transcription</keyword>
<keyword evidence="2 4" id="KW-0238">DNA-binding</keyword>
<evidence type="ECO:0000259" key="5">
    <source>
        <dbReference type="PROSITE" id="PS50977"/>
    </source>
</evidence>
<evidence type="ECO:0000256" key="3">
    <source>
        <dbReference type="ARBA" id="ARBA00023163"/>
    </source>
</evidence>
<name>A0ABP6TAN5_9ACTN</name>
<dbReference type="EMBL" id="BAAAYN010000060">
    <property type="protein sequence ID" value="GAA3396803.1"/>
    <property type="molecule type" value="Genomic_DNA"/>
</dbReference>
<evidence type="ECO:0000256" key="2">
    <source>
        <dbReference type="ARBA" id="ARBA00023125"/>
    </source>
</evidence>
<dbReference type="Proteomes" id="UP001501676">
    <property type="component" value="Unassembled WGS sequence"/>
</dbReference>
<dbReference type="PRINTS" id="PR00455">
    <property type="entry name" value="HTHTETR"/>
</dbReference>
<keyword evidence="1" id="KW-0805">Transcription regulation</keyword>
<dbReference type="PANTHER" id="PTHR47506:SF6">
    <property type="entry name" value="HTH-TYPE TRANSCRIPTIONAL REPRESSOR NEMR"/>
    <property type="match status" value="1"/>
</dbReference>
<reference evidence="7" key="1">
    <citation type="journal article" date="2019" name="Int. J. Syst. Evol. Microbiol.">
        <title>The Global Catalogue of Microorganisms (GCM) 10K type strain sequencing project: providing services to taxonomists for standard genome sequencing and annotation.</title>
        <authorList>
            <consortium name="The Broad Institute Genomics Platform"/>
            <consortium name="The Broad Institute Genome Sequencing Center for Infectious Disease"/>
            <person name="Wu L."/>
            <person name="Ma J."/>
        </authorList>
    </citation>
    <scope>NUCLEOTIDE SEQUENCE [LARGE SCALE GENOMIC DNA]</scope>
    <source>
        <strain evidence="7">JCM 9458</strain>
    </source>
</reference>
<dbReference type="InterPro" id="IPR009057">
    <property type="entry name" value="Homeodomain-like_sf"/>
</dbReference>
<feature type="DNA-binding region" description="H-T-H motif" evidence="4">
    <location>
        <begin position="30"/>
        <end position="49"/>
    </location>
</feature>
<gene>
    <name evidence="6" type="ORF">GCM10020369_74760</name>
</gene>
<dbReference type="PROSITE" id="PS50977">
    <property type="entry name" value="HTH_TETR_2"/>
    <property type="match status" value="1"/>
</dbReference>
<evidence type="ECO:0000256" key="4">
    <source>
        <dbReference type="PROSITE-ProRule" id="PRU00335"/>
    </source>
</evidence>
<dbReference type="Gene3D" id="1.10.357.10">
    <property type="entry name" value="Tetracycline Repressor, domain 2"/>
    <property type="match status" value="1"/>
</dbReference>
<dbReference type="RefSeq" id="WP_345733035.1">
    <property type="nucleotide sequence ID" value="NZ_BAAAYN010000060.1"/>
</dbReference>
<feature type="domain" description="HTH tetR-type" evidence="5">
    <location>
        <begin position="7"/>
        <end position="67"/>
    </location>
</feature>
<dbReference type="Pfam" id="PF00440">
    <property type="entry name" value="TetR_N"/>
    <property type="match status" value="1"/>
</dbReference>
<protein>
    <recommendedName>
        <fullName evidence="5">HTH tetR-type domain-containing protein</fullName>
    </recommendedName>
</protein>
<dbReference type="SUPFAM" id="SSF46689">
    <property type="entry name" value="Homeodomain-like"/>
    <property type="match status" value="1"/>
</dbReference>
<accession>A0ABP6TAN5</accession>
<evidence type="ECO:0000256" key="1">
    <source>
        <dbReference type="ARBA" id="ARBA00023015"/>
    </source>
</evidence>
<organism evidence="6 7">
    <name type="scientific">Cryptosporangium minutisporangium</name>
    <dbReference type="NCBI Taxonomy" id="113569"/>
    <lineage>
        <taxon>Bacteria</taxon>
        <taxon>Bacillati</taxon>
        <taxon>Actinomycetota</taxon>
        <taxon>Actinomycetes</taxon>
        <taxon>Cryptosporangiales</taxon>
        <taxon>Cryptosporangiaceae</taxon>
        <taxon>Cryptosporangium</taxon>
    </lineage>
</organism>
<sequence length="183" mass="19314">MARVFRQQIDEGILNRAATLFARYGYAQTSVQAIADAVGMSKAGLLHYFPTKDALRDAVVAHSAALAAEVLDAVAGEPMGPARDRRVIETLVDQALARPGMVSYLVSATSTGSAEPLEPGHERIGRTVFEAFGVDADAEPERAIRVLGAVGALSMTVLAAHRAGKAVAWRPYVVATSFDALGH</sequence>
<comment type="caution">
    <text evidence="6">The sequence shown here is derived from an EMBL/GenBank/DDBJ whole genome shotgun (WGS) entry which is preliminary data.</text>
</comment>
<dbReference type="PANTHER" id="PTHR47506">
    <property type="entry name" value="TRANSCRIPTIONAL REGULATORY PROTEIN"/>
    <property type="match status" value="1"/>
</dbReference>
<evidence type="ECO:0000313" key="6">
    <source>
        <dbReference type="EMBL" id="GAA3396803.1"/>
    </source>
</evidence>